<evidence type="ECO:0000256" key="3">
    <source>
        <dbReference type="ARBA" id="ARBA00012261"/>
    </source>
</evidence>
<evidence type="ECO:0000256" key="6">
    <source>
        <dbReference type="ARBA" id="ARBA00022917"/>
    </source>
</evidence>
<dbReference type="InterPro" id="IPR037022">
    <property type="entry name" value="Formyl_trans_C_sf"/>
</dbReference>
<dbReference type="PATRIC" id="fig|1208921.3.peg.631"/>
<dbReference type="Gene3D" id="3.40.50.170">
    <property type="entry name" value="Formyl transferase, N-terminal domain"/>
    <property type="match status" value="1"/>
</dbReference>
<dbReference type="Pfam" id="PF00551">
    <property type="entry name" value="Formyl_trans_N"/>
    <property type="match status" value="1"/>
</dbReference>
<evidence type="ECO:0000259" key="9">
    <source>
        <dbReference type="Pfam" id="PF00551"/>
    </source>
</evidence>
<comment type="function">
    <text evidence="1 8">Attaches a formyl group to the free amino group of methionyl-tRNA(fMet). The formyl group appears to play a dual role in the initiator identity of N-formylmethionyl-tRNA by promoting its recognition by IF2 and preventing the misappropriation of this tRNA by the elongation apparatus.</text>
</comment>
<evidence type="ECO:0000256" key="1">
    <source>
        <dbReference type="ARBA" id="ARBA00002606"/>
    </source>
</evidence>
<dbReference type="OrthoDB" id="9802815at2"/>
<dbReference type="GO" id="GO:0004479">
    <property type="term" value="F:methionyl-tRNA formyltransferase activity"/>
    <property type="evidence" value="ECO:0007669"/>
    <property type="project" value="UniProtKB-UniRule"/>
</dbReference>
<dbReference type="HOGENOM" id="CLU_033347_1_2_4"/>
<dbReference type="EC" id="2.1.2.9" evidence="3 8"/>
<dbReference type="KEGG" id="kga:ST1E_0075"/>
<organism evidence="11 12">
    <name type="scientific">Candidatus Kinetoplastidibacterium galati TCC219</name>
    <dbReference type="NCBI Taxonomy" id="1208921"/>
    <lineage>
        <taxon>Bacteria</taxon>
        <taxon>Pseudomonadati</taxon>
        <taxon>Pseudomonadota</taxon>
        <taxon>Betaproteobacteria</taxon>
        <taxon>Candidatus Kinetoplastidibacterium</taxon>
    </lineage>
</organism>
<dbReference type="InterPro" id="IPR002376">
    <property type="entry name" value="Formyl_transf_N"/>
</dbReference>
<dbReference type="SUPFAM" id="SSF53328">
    <property type="entry name" value="Formyltransferase"/>
    <property type="match status" value="1"/>
</dbReference>
<comment type="catalytic activity">
    <reaction evidence="7 8">
        <text>L-methionyl-tRNA(fMet) + (6R)-10-formyltetrahydrofolate = N-formyl-L-methionyl-tRNA(fMet) + (6S)-5,6,7,8-tetrahydrofolate + H(+)</text>
        <dbReference type="Rhea" id="RHEA:24380"/>
        <dbReference type="Rhea" id="RHEA-COMP:9952"/>
        <dbReference type="Rhea" id="RHEA-COMP:9953"/>
        <dbReference type="ChEBI" id="CHEBI:15378"/>
        <dbReference type="ChEBI" id="CHEBI:57453"/>
        <dbReference type="ChEBI" id="CHEBI:78530"/>
        <dbReference type="ChEBI" id="CHEBI:78844"/>
        <dbReference type="ChEBI" id="CHEBI:195366"/>
        <dbReference type="EC" id="2.1.2.9"/>
    </reaction>
</comment>
<evidence type="ECO:0000256" key="2">
    <source>
        <dbReference type="ARBA" id="ARBA00010699"/>
    </source>
</evidence>
<comment type="similarity">
    <text evidence="2 8">Belongs to the Fmt family.</text>
</comment>
<dbReference type="Gene3D" id="3.10.25.10">
    <property type="entry name" value="Formyl transferase, C-terminal domain"/>
    <property type="match status" value="1"/>
</dbReference>
<protein>
    <recommendedName>
        <fullName evidence="4 8">Methionyl-tRNA formyltransferase</fullName>
        <ecNumber evidence="3 8">2.1.2.9</ecNumber>
    </recommendedName>
</protein>
<dbReference type="InterPro" id="IPR005793">
    <property type="entry name" value="Formyl_trans_C"/>
</dbReference>
<dbReference type="InterPro" id="IPR044135">
    <property type="entry name" value="Met-tRNA-FMT_C"/>
</dbReference>
<accession>M1MC05</accession>
<dbReference type="InterPro" id="IPR011034">
    <property type="entry name" value="Formyl_transferase-like_C_sf"/>
</dbReference>
<feature type="domain" description="Formyl transferase N-terminal" evidence="9">
    <location>
        <begin position="1"/>
        <end position="177"/>
    </location>
</feature>
<keyword evidence="12" id="KW-1185">Reference proteome</keyword>
<dbReference type="InterPro" id="IPR041711">
    <property type="entry name" value="Met-tRNA-FMT_N"/>
</dbReference>
<evidence type="ECO:0000256" key="8">
    <source>
        <dbReference type="HAMAP-Rule" id="MF_00182"/>
    </source>
</evidence>
<keyword evidence="6 8" id="KW-0648">Protein biosynthesis</keyword>
<evidence type="ECO:0000313" key="11">
    <source>
        <dbReference type="EMBL" id="AGF49340.1"/>
    </source>
</evidence>
<dbReference type="PANTHER" id="PTHR11138:SF5">
    <property type="entry name" value="METHIONYL-TRNA FORMYLTRANSFERASE, MITOCHONDRIAL"/>
    <property type="match status" value="1"/>
</dbReference>
<dbReference type="Proteomes" id="UP000011658">
    <property type="component" value="Chromosome"/>
</dbReference>
<dbReference type="STRING" id="1208921.ST1E_0075"/>
<evidence type="ECO:0000256" key="4">
    <source>
        <dbReference type="ARBA" id="ARBA00016014"/>
    </source>
</evidence>
<evidence type="ECO:0000256" key="7">
    <source>
        <dbReference type="ARBA" id="ARBA00048558"/>
    </source>
</evidence>
<dbReference type="CDD" id="cd08704">
    <property type="entry name" value="Met_tRNA_FMT_C"/>
    <property type="match status" value="1"/>
</dbReference>
<feature type="domain" description="Formyl transferase C-terminal" evidence="10">
    <location>
        <begin position="205"/>
        <end position="305"/>
    </location>
</feature>
<evidence type="ECO:0000313" key="12">
    <source>
        <dbReference type="Proteomes" id="UP000011658"/>
    </source>
</evidence>
<proteinExistence type="inferred from homology"/>
<dbReference type="NCBIfam" id="TIGR00460">
    <property type="entry name" value="fmt"/>
    <property type="match status" value="1"/>
</dbReference>
<dbReference type="AlphaFoldDB" id="M1MC05"/>
<dbReference type="PANTHER" id="PTHR11138">
    <property type="entry name" value="METHIONYL-TRNA FORMYLTRANSFERASE"/>
    <property type="match status" value="1"/>
</dbReference>
<sequence length="318" mass="35517">MRILFAGTSEFAYDHLLSLISLGYNIHTVLTKPDLPSGRGLEKKIGIVKRLAMINNINVIQPDTLNKDNLSANFICELKDIRPDIMIVVSYGMILPRWILDIPRFGCVNVHASLLPRWRGAAPIQRAIESGDKYTGITVIKMDEGLDTGDVLFKSSIPILNHYSALDLQKLLSEEGSYAIDYVLKNIETIIPEPQSTSNITYAKKIKKNEALLDLSDDAISLSRRIRAFNPYPGAIIRINNFTESLKVWDAIPLENSSIEGVPGSIDSFDDGGVNVFTKRGILRLTELQRLGSGRSSIKDFINGYKSRLRVHKDMTTK</sequence>
<dbReference type="SUPFAM" id="SSF50486">
    <property type="entry name" value="FMT C-terminal domain-like"/>
    <property type="match status" value="1"/>
</dbReference>
<dbReference type="InterPro" id="IPR001555">
    <property type="entry name" value="GART_AS"/>
</dbReference>
<keyword evidence="5 8" id="KW-0808">Transferase</keyword>
<evidence type="ECO:0000259" key="10">
    <source>
        <dbReference type="Pfam" id="PF02911"/>
    </source>
</evidence>
<gene>
    <name evidence="8" type="primary">fmt</name>
    <name evidence="11" type="ORF">ST1E_0075</name>
</gene>
<name>M1MC05_9PROT</name>
<dbReference type="GO" id="GO:0005829">
    <property type="term" value="C:cytosol"/>
    <property type="evidence" value="ECO:0007669"/>
    <property type="project" value="TreeGrafter"/>
</dbReference>
<reference evidence="11 12" key="1">
    <citation type="journal article" date="2013" name="Genome Biol. Evol.">
        <title>Genome evolution and phylogenomic analysis of candidatus kinetoplastibacterium, the betaproteobacterial endosymbionts of strigomonas and angomonas.</title>
        <authorList>
            <person name="Alves J.M."/>
            <person name="Serrano M.G."/>
            <person name="Maia da Silva F."/>
            <person name="Voegtly L.J."/>
            <person name="Matveyev A.V."/>
            <person name="Teixeira M.M."/>
            <person name="Camargo E.P."/>
            <person name="Buck G.A."/>
        </authorList>
    </citation>
    <scope>NUCLEOTIDE SEQUENCE [LARGE SCALE GENOMIC DNA]</scope>
    <source>
        <strain evidence="11 12">TCC219</strain>
    </source>
</reference>
<feature type="binding site" evidence="8">
    <location>
        <begin position="113"/>
        <end position="116"/>
    </location>
    <ligand>
        <name>(6S)-5,6,7,8-tetrahydrofolate</name>
        <dbReference type="ChEBI" id="CHEBI:57453"/>
    </ligand>
</feature>
<dbReference type="eggNOG" id="COG0223">
    <property type="taxonomic scope" value="Bacteria"/>
</dbReference>
<dbReference type="PROSITE" id="PS00373">
    <property type="entry name" value="GART"/>
    <property type="match status" value="1"/>
</dbReference>
<dbReference type="InterPro" id="IPR036477">
    <property type="entry name" value="Formyl_transf_N_sf"/>
</dbReference>
<dbReference type="InterPro" id="IPR005794">
    <property type="entry name" value="Fmt"/>
</dbReference>
<evidence type="ECO:0000256" key="5">
    <source>
        <dbReference type="ARBA" id="ARBA00022679"/>
    </source>
</evidence>
<dbReference type="RefSeq" id="WP_015389824.1">
    <property type="nucleotide sequence ID" value="NC_020284.1"/>
</dbReference>
<dbReference type="EMBL" id="CP003806">
    <property type="protein sequence ID" value="AGF49340.1"/>
    <property type="molecule type" value="Genomic_DNA"/>
</dbReference>
<dbReference type="HAMAP" id="MF_00182">
    <property type="entry name" value="Formyl_trans"/>
    <property type="match status" value="1"/>
</dbReference>
<dbReference type="CDD" id="cd08646">
    <property type="entry name" value="FMT_core_Met-tRNA-FMT_N"/>
    <property type="match status" value="1"/>
</dbReference>
<dbReference type="Pfam" id="PF02911">
    <property type="entry name" value="Formyl_trans_C"/>
    <property type="match status" value="1"/>
</dbReference>